<comment type="function">
    <text evidence="2">Required for maturation of urease via the functional incorporation of the urease nickel metallocenter.</text>
</comment>
<proteinExistence type="inferred from homology"/>
<comment type="subcellular location">
    <subcellularLocation>
        <location evidence="2">Cytoplasm</location>
    </subcellularLocation>
</comment>
<dbReference type="GO" id="GO:0016151">
    <property type="term" value="F:nickel cation binding"/>
    <property type="evidence" value="ECO:0007669"/>
    <property type="project" value="UniProtKB-UniRule"/>
</dbReference>
<dbReference type="HAMAP" id="MF_01384">
    <property type="entry name" value="UreD"/>
    <property type="match status" value="1"/>
</dbReference>
<protein>
    <recommendedName>
        <fullName evidence="2">Urease accessory protein UreD</fullName>
    </recommendedName>
</protein>
<dbReference type="Pfam" id="PF01774">
    <property type="entry name" value="UreD"/>
    <property type="match status" value="1"/>
</dbReference>
<comment type="caution">
    <text evidence="3">The sequence shown here is derived from an EMBL/GenBank/DDBJ whole genome shotgun (WGS) entry which is preliminary data.</text>
</comment>
<name>A0A8J3NMV8_9ACTN</name>
<comment type="similarity">
    <text evidence="2">Belongs to the UreD family.</text>
</comment>
<dbReference type="Proteomes" id="UP000601223">
    <property type="component" value="Unassembled WGS sequence"/>
</dbReference>
<organism evidence="3 4">
    <name type="scientific">Catellatospora bangladeshensis</name>
    <dbReference type="NCBI Taxonomy" id="310355"/>
    <lineage>
        <taxon>Bacteria</taxon>
        <taxon>Bacillati</taxon>
        <taxon>Actinomycetota</taxon>
        <taxon>Actinomycetes</taxon>
        <taxon>Micromonosporales</taxon>
        <taxon>Micromonosporaceae</taxon>
        <taxon>Catellatospora</taxon>
    </lineage>
</organism>
<accession>A0A8J3NMV8</accession>
<evidence type="ECO:0000256" key="1">
    <source>
        <dbReference type="ARBA" id="ARBA00023186"/>
    </source>
</evidence>
<comment type="subunit">
    <text evidence="2">UreD, UreF and UreG form a complex that acts as a GTP-hydrolysis-dependent molecular chaperone, activating the urease apoprotein by helping to assemble the nickel containing metallocenter of UreC. The UreE protein probably delivers the nickel.</text>
</comment>
<dbReference type="RefSeq" id="WP_203755853.1">
    <property type="nucleotide sequence ID" value="NZ_BONF01000050.1"/>
</dbReference>
<evidence type="ECO:0000256" key="2">
    <source>
        <dbReference type="HAMAP-Rule" id="MF_01384"/>
    </source>
</evidence>
<dbReference type="GO" id="GO:0005737">
    <property type="term" value="C:cytoplasm"/>
    <property type="evidence" value="ECO:0007669"/>
    <property type="project" value="UniProtKB-SubCell"/>
</dbReference>
<gene>
    <name evidence="2 3" type="primary">ureD</name>
    <name evidence="3" type="ORF">Cba03nite_69800</name>
</gene>
<keyword evidence="2" id="KW-0996">Nickel insertion</keyword>
<evidence type="ECO:0000313" key="4">
    <source>
        <dbReference type="Proteomes" id="UP000601223"/>
    </source>
</evidence>
<evidence type="ECO:0000313" key="3">
    <source>
        <dbReference type="EMBL" id="GIF85631.1"/>
    </source>
</evidence>
<keyword evidence="1 2" id="KW-0143">Chaperone</keyword>
<sequence>MRALARIVAEADGRGGTRLARLRGEPPLQLRHTPDGSGAATVHLIGSAAGPLGGDDLRIEIEVGAGAVLCVRTVAASIALPGRDGSRSRVSVTAAVAGGGELRWLPEQLVAAAGCHHLALSTVELAEGARLLWREELICGRHGEQPGDAVISTSVNYGGAPLLRQSLTVGPATPGWDGPAVLGGSRATGSLLHVDPAAAPGGPEVLGPTAVRLPLSGPATLVSATADDAHRLRGFLER</sequence>
<keyword evidence="4" id="KW-1185">Reference proteome</keyword>
<dbReference type="EMBL" id="BONF01000050">
    <property type="protein sequence ID" value="GIF85631.1"/>
    <property type="molecule type" value="Genomic_DNA"/>
</dbReference>
<dbReference type="AlphaFoldDB" id="A0A8J3NMV8"/>
<keyword evidence="2" id="KW-0963">Cytoplasm</keyword>
<reference evidence="3 4" key="1">
    <citation type="submission" date="2021-01" db="EMBL/GenBank/DDBJ databases">
        <title>Whole genome shotgun sequence of Catellatospora bangladeshensis NBRC 107357.</title>
        <authorList>
            <person name="Komaki H."/>
            <person name="Tamura T."/>
        </authorList>
    </citation>
    <scope>NUCLEOTIDE SEQUENCE [LARGE SCALE GENOMIC DNA]</scope>
    <source>
        <strain evidence="3 4">NBRC 107357</strain>
    </source>
</reference>
<dbReference type="InterPro" id="IPR002669">
    <property type="entry name" value="UreD"/>
</dbReference>